<dbReference type="Proteomes" id="UP000044938">
    <property type="component" value="Unassembled WGS sequence"/>
</dbReference>
<accession>A0A0U0SFB6</accession>
<evidence type="ECO:0000313" key="6">
    <source>
        <dbReference type="EMBL" id="COW72386.1"/>
    </source>
</evidence>
<sequence>MRMLSTNHPQQPPHPTLLKIGSVTRQHRLSIVGQHIQPRLLGRDLWNLAGDTHHMFDKLAAAHGGFRVGVAGLRRGQHEYAGEPAGAELVAQPRGLGCVVGALRPGHRCALRVVHLQRVGQLCGHQIRSVTRADQQPGAGFGVAVFGQLTFVPFDAQQPLTQNPGTFAGLRRAGTQLQPTHRQHHRAVLVQHVQVGFHAHTARGHRRAAVPGMTGRPIGPQPPHTQRQQQTTVGHTLDGGMSRHRLEARIQQHGMHAVSFDLRAKRAR</sequence>
<dbReference type="EMBL" id="CFOH01000709">
    <property type="protein sequence ID" value="CFE66711.1"/>
    <property type="molecule type" value="Genomic_DNA"/>
</dbReference>
<gene>
    <name evidence="2" type="ORF">ERS007681_01316</name>
    <name evidence="3" type="ORF">ERS007688_03354</name>
    <name evidence="5" type="ORF">ERS007703_03768</name>
    <name evidence="6" type="ORF">ERS007720_03152</name>
    <name evidence="4" type="ORF">ERS007741_00182</name>
</gene>
<dbReference type="EMBL" id="CSAE01000552">
    <property type="protein sequence ID" value="COW50415.1"/>
    <property type="molecule type" value="Genomic_DNA"/>
</dbReference>
<proteinExistence type="predicted"/>
<dbReference type="Proteomes" id="UP000048289">
    <property type="component" value="Unassembled WGS sequence"/>
</dbReference>
<protein>
    <submittedName>
        <fullName evidence="5">Uncharacterized protein</fullName>
    </submittedName>
</protein>
<reference evidence="5" key="2">
    <citation type="submission" date="2015-03" db="EMBL/GenBank/DDBJ databases">
        <authorList>
            <person name="Murphy D."/>
        </authorList>
    </citation>
    <scope>NUCLEOTIDE SEQUENCE [LARGE SCALE GENOMIC DNA]</scope>
    <source>
        <strain evidence="5">K00500041</strain>
    </source>
</reference>
<feature type="region of interest" description="Disordered" evidence="1">
    <location>
        <begin position="206"/>
        <end position="232"/>
    </location>
</feature>
<reference evidence="7 8" key="1">
    <citation type="submission" date="2015-03" db="EMBL/GenBank/DDBJ databases">
        <authorList>
            <consortium name="Pathogen Informatics"/>
        </authorList>
    </citation>
    <scope>NUCLEOTIDE SEQUENCE [LARGE SCALE GENOMIC DNA]</scope>
    <source>
        <strain evidence="2 10">G09901357</strain>
        <strain evidence="3 9">H09601792</strain>
        <strain evidence="7">K00500041</strain>
        <strain evidence="6 8">M09401471</strain>
        <strain evidence="4 11">P00601463</strain>
    </source>
</reference>
<organism evidence="5 7">
    <name type="scientific">Mycobacterium tuberculosis</name>
    <dbReference type="NCBI Taxonomy" id="1773"/>
    <lineage>
        <taxon>Bacteria</taxon>
        <taxon>Bacillati</taxon>
        <taxon>Actinomycetota</taxon>
        <taxon>Actinomycetes</taxon>
        <taxon>Mycobacteriales</taxon>
        <taxon>Mycobacteriaceae</taxon>
        <taxon>Mycobacterium</taxon>
        <taxon>Mycobacterium tuberculosis complex</taxon>
    </lineage>
</organism>
<evidence type="ECO:0000313" key="11">
    <source>
        <dbReference type="Proteomes" id="UP000048600"/>
    </source>
</evidence>
<dbReference type="Proteomes" id="UP000048600">
    <property type="component" value="Unassembled WGS sequence"/>
</dbReference>
<dbReference type="AlphaFoldDB" id="A0A0U0SFB6"/>
<evidence type="ECO:0000313" key="4">
    <source>
        <dbReference type="EMBL" id="COV56498.1"/>
    </source>
</evidence>
<evidence type="ECO:0000313" key="7">
    <source>
        <dbReference type="Proteomes" id="UP000038802"/>
    </source>
</evidence>
<evidence type="ECO:0000313" key="3">
    <source>
        <dbReference type="EMBL" id="CFE66711.1"/>
    </source>
</evidence>
<evidence type="ECO:0000256" key="1">
    <source>
        <dbReference type="SAM" id="MobiDB-lite"/>
    </source>
</evidence>
<evidence type="ECO:0000313" key="9">
    <source>
        <dbReference type="Proteomes" id="UP000046947"/>
    </source>
</evidence>
<dbReference type="EMBL" id="CHKL01000008">
    <property type="protein sequence ID" value="COV56498.1"/>
    <property type="molecule type" value="Genomic_DNA"/>
</dbReference>
<dbReference type="EMBL" id="CSAJ01000475">
    <property type="protein sequence ID" value="COW72386.1"/>
    <property type="molecule type" value="Genomic_DNA"/>
</dbReference>
<evidence type="ECO:0000313" key="5">
    <source>
        <dbReference type="EMBL" id="COW50415.1"/>
    </source>
</evidence>
<evidence type="ECO:0000313" key="8">
    <source>
        <dbReference type="Proteomes" id="UP000044938"/>
    </source>
</evidence>
<dbReference type="Proteomes" id="UP000046947">
    <property type="component" value="Unassembled WGS sequence"/>
</dbReference>
<evidence type="ECO:0000313" key="2">
    <source>
        <dbReference type="EMBL" id="CFE38945.1"/>
    </source>
</evidence>
<name>A0A0U0SFB6_MYCTX</name>
<evidence type="ECO:0000313" key="10">
    <source>
        <dbReference type="Proteomes" id="UP000048289"/>
    </source>
</evidence>
<dbReference type="EMBL" id="CFOE01000127">
    <property type="protein sequence ID" value="CFE38945.1"/>
    <property type="molecule type" value="Genomic_DNA"/>
</dbReference>
<dbReference type="Proteomes" id="UP000038802">
    <property type="component" value="Unassembled WGS sequence"/>
</dbReference>